<feature type="region of interest" description="Disordered" evidence="1">
    <location>
        <begin position="149"/>
        <end position="189"/>
    </location>
</feature>
<sequence length="363" mass="36087">MPPPPPPPPPMPGMGGPPPPPPPPGGPPGGGSLPSRPSGGGANRGALLSDITKGKALKKAVTNDRSAPVVGKVSGGGGGPPIGGAPPVPGMGGAPKPPGGLAPPVPGNRARSNSDQSGRDNAPAPAVADSAPQLAGLFAGGMPKLRKTRGAVDTGAAADSSYLSDPENNMRSSSAPKTSSSASRRSSTTALYRPFAQDAERCTQAKLVSIHEGASASYWEEATTSTSIPEALYGAIEQPSSAAWCACSWSSSSTSSICCPGTSTVSTSFSATTAPCCCRTSSTSSLTPFPFSSASPSSTRFKRTVASCNASCPTSSWTGITQCCSPATPVCGAFASRGRTLAAGRSPFTGPVRVWTSLIYAGP</sequence>
<name>A0A9P6ICQ8_9PEZI</name>
<evidence type="ECO:0000259" key="2">
    <source>
        <dbReference type="PROSITE" id="PS51082"/>
    </source>
</evidence>
<feature type="compositionally biased region" description="Pro residues" evidence="1">
    <location>
        <begin position="1"/>
        <end position="27"/>
    </location>
</feature>
<dbReference type="Pfam" id="PF02205">
    <property type="entry name" value="WH2"/>
    <property type="match status" value="1"/>
</dbReference>
<dbReference type="PROSITE" id="PS51082">
    <property type="entry name" value="WH2"/>
    <property type="match status" value="1"/>
</dbReference>
<evidence type="ECO:0000313" key="3">
    <source>
        <dbReference type="EMBL" id="KAF9879967.1"/>
    </source>
</evidence>
<evidence type="ECO:0000313" key="4">
    <source>
        <dbReference type="Proteomes" id="UP000781932"/>
    </source>
</evidence>
<feature type="compositionally biased region" description="Gly residues" evidence="1">
    <location>
        <begin position="73"/>
        <end position="82"/>
    </location>
</feature>
<accession>A0A9P6ICQ8</accession>
<feature type="compositionally biased region" description="Polar residues" evidence="1">
    <location>
        <begin position="161"/>
        <end position="170"/>
    </location>
</feature>
<reference evidence="3" key="1">
    <citation type="submission" date="2020-03" db="EMBL/GenBank/DDBJ databases">
        <authorList>
            <person name="He L."/>
        </authorList>
    </citation>
    <scope>NUCLEOTIDE SEQUENCE</scope>
    <source>
        <strain evidence="3">CkLH20</strain>
    </source>
</reference>
<protein>
    <recommendedName>
        <fullName evidence="2">WH2 domain-containing protein</fullName>
    </recommendedName>
</protein>
<dbReference type="EMBL" id="JAATWM020000006">
    <property type="protein sequence ID" value="KAF9879967.1"/>
    <property type="molecule type" value="Genomic_DNA"/>
</dbReference>
<keyword evidence="4" id="KW-1185">Reference proteome</keyword>
<gene>
    <name evidence="3" type="ORF">CkaCkLH20_02778</name>
</gene>
<feature type="compositionally biased region" description="Gly residues" evidence="1">
    <location>
        <begin position="28"/>
        <end position="43"/>
    </location>
</feature>
<feature type="domain" description="WH2" evidence="2">
    <location>
        <begin position="43"/>
        <end position="60"/>
    </location>
</feature>
<dbReference type="RefSeq" id="XP_038749428.1">
    <property type="nucleotide sequence ID" value="XM_038885497.1"/>
</dbReference>
<feature type="compositionally biased region" description="Pro residues" evidence="1">
    <location>
        <begin position="83"/>
        <end position="106"/>
    </location>
</feature>
<proteinExistence type="predicted"/>
<dbReference type="AlphaFoldDB" id="A0A9P6ICQ8"/>
<comment type="caution">
    <text evidence="3">The sequence shown here is derived from an EMBL/GenBank/DDBJ whole genome shotgun (WGS) entry which is preliminary data.</text>
</comment>
<dbReference type="Proteomes" id="UP000781932">
    <property type="component" value="Unassembled WGS sequence"/>
</dbReference>
<feature type="region of interest" description="Disordered" evidence="1">
    <location>
        <begin position="1"/>
        <end position="130"/>
    </location>
</feature>
<dbReference type="GO" id="GO:0003779">
    <property type="term" value="F:actin binding"/>
    <property type="evidence" value="ECO:0007669"/>
    <property type="project" value="InterPro"/>
</dbReference>
<reference evidence="3" key="2">
    <citation type="submission" date="2020-11" db="EMBL/GenBank/DDBJ databases">
        <title>Whole genome sequencing of Colletotrichum sp.</title>
        <authorList>
            <person name="Li H."/>
        </authorList>
    </citation>
    <scope>NUCLEOTIDE SEQUENCE</scope>
    <source>
        <strain evidence="3">CkLH20</strain>
    </source>
</reference>
<dbReference type="OrthoDB" id="2430277at2759"/>
<evidence type="ECO:0000256" key="1">
    <source>
        <dbReference type="SAM" id="MobiDB-lite"/>
    </source>
</evidence>
<dbReference type="GeneID" id="62158571"/>
<organism evidence="3 4">
    <name type="scientific">Colletotrichum karsti</name>
    <dbReference type="NCBI Taxonomy" id="1095194"/>
    <lineage>
        <taxon>Eukaryota</taxon>
        <taxon>Fungi</taxon>
        <taxon>Dikarya</taxon>
        <taxon>Ascomycota</taxon>
        <taxon>Pezizomycotina</taxon>
        <taxon>Sordariomycetes</taxon>
        <taxon>Hypocreomycetidae</taxon>
        <taxon>Glomerellales</taxon>
        <taxon>Glomerellaceae</taxon>
        <taxon>Colletotrichum</taxon>
        <taxon>Colletotrichum boninense species complex</taxon>
    </lineage>
</organism>
<feature type="compositionally biased region" description="Low complexity" evidence="1">
    <location>
        <begin position="171"/>
        <end position="189"/>
    </location>
</feature>
<dbReference type="InterPro" id="IPR003124">
    <property type="entry name" value="WH2_dom"/>
</dbReference>